<keyword evidence="1" id="KW-0472">Membrane</keyword>
<feature type="transmembrane region" description="Helical" evidence="1">
    <location>
        <begin position="95"/>
        <end position="113"/>
    </location>
</feature>
<accession>A0A813E5R2</accession>
<evidence type="ECO:0000313" key="2">
    <source>
        <dbReference type="EMBL" id="CAE8593261.1"/>
    </source>
</evidence>
<keyword evidence="3" id="KW-1185">Reference proteome</keyword>
<protein>
    <submittedName>
        <fullName evidence="2">Uncharacterized protein</fullName>
    </submittedName>
</protein>
<comment type="caution">
    <text evidence="2">The sequence shown here is derived from an EMBL/GenBank/DDBJ whole genome shotgun (WGS) entry which is preliminary data.</text>
</comment>
<organism evidence="2 3">
    <name type="scientific">Polarella glacialis</name>
    <name type="common">Dinoflagellate</name>
    <dbReference type="NCBI Taxonomy" id="89957"/>
    <lineage>
        <taxon>Eukaryota</taxon>
        <taxon>Sar</taxon>
        <taxon>Alveolata</taxon>
        <taxon>Dinophyceae</taxon>
        <taxon>Suessiales</taxon>
        <taxon>Suessiaceae</taxon>
        <taxon>Polarella</taxon>
    </lineage>
</organism>
<dbReference type="EMBL" id="CAJNNV010006219">
    <property type="protein sequence ID" value="CAE8593261.1"/>
    <property type="molecule type" value="Genomic_DNA"/>
</dbReference>
<dbReference type="AlphaFoldDB" id="A0A813E5R2"/>
<sequence length="139" mass="15550">MSCRHLWAEHDEHTTAQHLPGIAIYQVDNKSMNCHIVLHENARSLAFDSGLRPPLLGIWAPCFVRGTPRKPKHERRWILTLLMYTICGLPSRKKCFVAFAFAAIILAQIPWTVNSWLSCAAPSIAMDVCFCSSGAEASE</sequence>
<gene>
    <name evidence="2" type="ORF">PGLA1383_LOCUS11859</name>
</gene>
<evidence type="ECO:0000313" key="3">
    <source>
        <dbReference type="Proteomes" id="UP000654075"/>
    </source>
</evidence>
<keyword evidence="1" id="KW-1133">Transmembrane helix</keyword>
<proteinExistence type="predicted"/>
<keyword evidence="1" id="KW-0812">Transmembrane</keyword>
<reference evidence="2" key="1">
    <citation type="submission" date="2021-02" db="EMBL/GenBank/DDBJ databases">
        <authorList>
            <person name="Dougan E. K."/>
            <person name="Rhodes N."/>
            <person name="Thang M."/>
            <person name="Chan C."/>
        </authorList>
    </citation>
    <scope>NUCLEOTIDE SEQUENCE</scope>
</reference>
<dbReference type="Proteomes" id="UP000654075">
    <property type="component" value="Unassembled WGS sequence"/>
</dbReference>
<evidence type="ECO:0000256" key="1">
    <source>
        <dbReference type="SAM" id="Phobius"/>
    </source>
</evidence>
<name>A0A813E5R2_POLGL</name>